<keyword evidence="1" id="KW-0472">Membrane</keyword>
<reference evidence="3" key="1">
    <citation type="journal article" date="2019" name="Int. J. Syst. Evol. Microbiol.">
        <title>The Global Catalogue of Microorganisms (GCM) 10K type strain sequencing project: providing services to taxonomists for standard genome sequencing and annotation.</title>
        <authorList>
            <consortium name="The Broad Institute Genomics Platform"/>
            <consortium name="The Broad Institute Genome Sequencing Center for Infectious Disease"/>
            <person name="Wu L."/>
            <person name="Ma J."/>
        </authorList>
    </citation>
    <scope>NUCLEOTIDE SEQUENCE [LARGE SCALE GENOMIC DNA]</scope>
    <source>
        <strain evidence="3">CCUG 66188</strain>
    </source>
</reference>
<dbReference type="RefSeq" id="WP_379995955.1">
    <property type="nucleotide sequence ID" value="NZ_JBHSGN010000067.1"/>
</dbReference>
<protein>
    <recommendedName>
        <fullName evidence="4">Integrase</fullName>
    </recommendedName>
</protein>
<evidence type="ECO:0008006" key="4">
    <source>
        <dbReference type="Google" id="ProtNLM"/>
    </source>
</evidence>
<feature type="transmembrane region" description="Helical" evidence="1">
    <location>
        <begin position="21"/>
        <end position="48"/>
    </location>
</feature>
<keyword evidence="1" id="KW-1133">Transmembrane helix</keyword>
<evidence type="ECO:0000313" key="2">
    <source>
        <dbReference type="EMBL" id="MFC4674054.1"/>
    </source>
</evidence>
<keyword evidence="1" id="KW-0812">Transmembrane</keyword>
<dbReference type="Proteomes" id="UP001596023">
    <property type="component" value="Unassembled WGS sequence"/>
</dbReference>
<evidence type="ECO:0000256" key="1">
    <source>
        <dbReference type="SAM" id="Phobius"/>
    </source>
</evidence>
<name>A0ABV9KW64_9BACT</name>
<accession>A0ABV9KW64</accession>
<proteinExistence type="predicted"/>
<comment type="caution">
    <text evidence="2">The sequence shown here is derived from an EMBL/GenBank/DDBJ whole genome shotgun (WGS) entry which is preliminary data.</text>
</comment>
<dbReference type="EMBL" id="JBHSGN010000067">
    <property type="protein sequence ID" value="MFC4674054.1"/>
    <property type="molecule type" value="Genomic_DNA"/>
</dbReference>
<gene>
    <name evidence="2" type="ORF">ACFO6W_10135</name>
</gene>
<organism evidence="2 3">
    <name type="scientific">Dysgonomonas termitidis</name>
    <dbReference type="NCBI Taxonomy" id="1516126"/>
    <lineage>
        <taxon>Bacteria</taxon>
        <taxon>Pseudomonadati</taxon>
        <taxon>Bacteroidota</taxon>
        <taxon>Bacteroidia</taxon>
        <taxon>Bacteroidales</taxon>
        <taxon>Dysgonomonadaceae</taxon>
        <taxon>Dysgonomonas</taxon>
    </lineage>
</organism>
<sequence>MENEELEKKINDLEKRVQLDHFLVTALGIFTVVRVVVDIIGEFIQAYLK</sequence>
<evidence type="ECO:0000313" key="3">
    <source>
        <dbReference type="Proteomes" id="UP001596023"/>
    </source>
</evidence>
<keyword evidence="3" id="KW-1185">Reference proteome</keyword>